<sequence>MKISPSPSASACARTRIEPGTISIRTPSATLRPRSTSATTRRSSMRPLVHDPTNTASTAMSRIAVPGRRSMYANAFSAACRSASSVISCGSGTAAASGTPWPGLVPQVTNGLNDAASRYTSVSKTAPTSVRSRCQ</sequence>
<evidence type="ECO:0000313" key="2">
    <source>
        <dbReference type="EMBL" id="COV38448.1"/>
    </source>
</evidence>
<dbReference type="Proteomes" id="UP000038802">
    <property type="component" value="Unassembled WGS sequence"/>
</dbReference>
<name>A0A0U0QU61_MYCTX</name>
<proteinExistence type="predicted"/>
<gene>
    <name evidence="2" type="ORF">ERS007703_01277</name>
</gene>
<feature type="region of interest" description="Disordered" evidence="1">
    <location>
        <begin position="27"/>
        <end position="54"/>
    </location>
</feature>
<organism evidence="2 3">
    <name type="scientific">Mycobacterium tuberculosis</name>
    <dbReference type="NCBI Taxonomy" id="1773"/>
    <lineage>
        <taxon>Bacteria</taxon>
        <taxon>Bacillati</taxon>
        <taxon>Actinomycetota</taxon>
        <taxon>Actinomycetes</taxon>
        <taxon>Mycobacteriales</taxon>
        <taxon>Mycobacteriaceae</taxon>
        <taxon>Mycobacterium</taxon>
        <taxon>Mycobacterium tuberculosis complex</taxon>
    </lineage>
</organism>
<reference evidence="3" key="1">
    <citation type="submission" date="2015-03" db="EMBL/GenBank/DDBJ databases">
        <authorList>
            <consortium name="Pathogen Informatics"/>
        </authorList>
    </citation>
    <scope>NUCLEOTIDE SEQUENCE [LARGE SCALE GENOMIC DNA]</scope>
    <source>
        <strain evidence="3">K00500041</strain>
    </source>
</reference>
<dbReference type="AlphaFoldDB" id="A0A0U0QU61"/>
<evidence type="ECO:0000256" key="1">
    <source>
        <dbReference type="SAM" id="MobiDB-lite"/>
    </source>
</evidence>
<dbReference type="EMBL" id="CSAE01000103">
    <property type="protein sequence ID" value="COV38448.1"/>
    <property type="molecule type" value="Genomic_DNA"/>
</dbReference>
<feature type="compositionally biased region" description="Low complexity" evidence="1">
    <location>
        <begin position="28"/>
        <end position="47"/>
    </location>
</feature>
<accession>A0A0U0QU61</accession>
<evidence type="ECO:0000313" key="3">
    <source>
        <dbReference type="Proteomes" id="UP000038802"/>
    </source>
</evidence>
<protein>
    <submittedName>
        <fullName evidence="2">Uncharacterized protein</fullName>
    </submittedName>
</protein>